<comment type="caution">
    <text evidence="2">The sequence shown here is derived from an EMBL/GenBank/DDBJ whole genome shotgun (WGS) entry which is preliminary data.</text>
</comment>
<proteinExistence type="predicted"/>
<reference evidence="2 3" key="1">
    <citation type="journal article" date="2019" name="Commun. Biol.">
        <title>The bagworm genome reveals a unique fibroin gene that provides high tensile strength.</title>
        <authorList>
            <person name="Kono N."/>
            <person name="Nakamura H."/>
            <person name="Ohtoshi R."/>
            <person name="Tomita M."/>
            <person name="Numata K."/>
            <person name="Arakawa K."/>
        </authorList>
    </citation>
    <scope>NUCLEOTIDE SEQUENCE [LARGE SCALE GENOMIC DNA]</scope>
</reference>
<accession>A0A4C1WZ60</accession>
<feature type="region of interest" description="Disordered" evidence="1">
    <location>
        <begin position="149"/>
        <end position="169"/>
    </location>
</feature>
<feature type="region of interest" description="Disordered" evidence="1">
    <location>
        <begin position="57"/>
        <end position="84"/>
    </location>
</feature>
<evidence type="ECO:0000313" key="2">
    <source>
        <dbReference type="EMBL" id="GBP56816.1"/>
    </source>
</evidence>
<keyword evidence="3" id="KW-1185">Reference proteome</keyword>
<protein>
    <submittedName>
        <fullName evidence="2">Uncharacterized protein</fullName>
    </submittedName>
</protein>
<evidence type="ECO:0000313" key="3">
    <source>
        <dbReference type="Proteomes" id="UP000299102"/>
    </source>
</evidence>
<dbReference type="EMBL" id="BGZK01000701">
    <property type="protein sequence ID" value="GBP56816.1"/>
    <property type="molecule type" value="Genomic_DNA"/>
</dbReference>
<dbReference type="Proteomes" id="UP000299102">
    <property type="component" value="Unassembled WGS sequence"/>
</dbReference>
<organism evidence="2 3">
    <name type="scientific">Eumeta variegata</name>
    <name type="common">Bagworm moth</name>
    <name type="synonym">Eumeta japonica</name>
    <dbReference type="NCBI Taxonomy" id="151549"/>
    <lineage>
        <taxon>Eukaryota</taxon>
        <taxon>Metazoa</taxon>
        <taxon>Ecdysozoa</taxon>
        <taxon>Arthropoda</taxon>
        <taxon>Hexapoda</taxon>
        <taxon>Insecta</taxon>
        <taxon>Pterygota</taxon>
        <taxon>Neoptera</taxon>
        <taxon>Endopterygota</taxon>
        <taxon>Lepidoptera</taxon>
        <taxon>Glossata</taxon>
        <taxon>Ditrysia</taxon>
        <taxon>Tineoidea</taxon>
        <taxon>Psychidae</taxon>
        <taxon>Oiketicinae</taxon>
        <taxon>Eumeta</taxon>
    </lineage>
</organism>
<name>A0A4C1WZ60_EUMVA</name>
<gene>
    <name evidence="2" type="ORF">EVAR_91468_1</name>
</gene>
<dbReference type="AlphaFoldDB" id="A0A4C1WZ60"/>
<evidence type="ECO:0000256" key="1">
    <source>
        <dbReference type="SAM" id="MobiDB-lite"/>
    </source>
</evidence>
<sequence length="169" mass="19030">MEYKRLKITYFLSIHIPHSVCLLAGQDLRGAAEAIQFAPVNKHKGKLQMPFRTGIMDARKNGRQSRPRPQDRRPGRPISPDGVAAPRFDASISFEPIEILLKNISLSVMRSNVDGDRCYVRAITPSLLRPEAKFLRQRCRRTASRALIRPATGRPAARGQLLDPRIAHT</sequence>